<dbReference type="RefSeq" id="WP_127740991.1">
    <property type="nucleotide sequence ID" value="NZ_SACN01000001.1"/>
</dbReference>
<dbReference type="Pfam" id="PF18818">
    <property type="entry name" value="MPTase-PolyVal"/>
    <property type="match status" value="1"/>
</dbReference>
<dbReference type="OrthoDB" id="9792687at2"/>
<organism evidence="3 4">
    <name type="scientific">Sphingomonas crocodyli</name>
    <dbReference type="NCBI Taxonomy" id="1979270"/>
    <lineage>
        <taxon>Bacteria</taxon>
        <taxon>Pseudomonadati</taxon>
        <taxon>Pseudomonadota</taxon>
        <taxon>Alphaproteobacteria</taxon>
        <taxon>Sphingomonadales</taxon>
        <taxon>Sphingomonadaceae</taxon>
        <taxon>Sphingomonas</taxon>
    </lineage>
</organism>
<feature type="domain" description="N-terminal" evidence="1">
    <location>
        <begin position="4"/>
        <end position="121"/>
    </location>
</feature>
<dbReference type="InterPro" id="IPR013610">
    <property type="entry name" value="ArdC_N"/>
</dbReference>
<protein>
    <submittedName>
        <fullName evidence="3">DUF1738 domain-containing protein</fullName>
    </submittedName>
</protein>
<evidence type="ECO:0000259" key="1">
    <source>
        <dbReference type="Pfam" id="PF08401"/>
    </source>
</evidence>
<proteinExistence type="predicted"/>
<dbReference type="Proteomes" id="UP000282971">
    <property type="component" value="Unassembled WGS sequence"/>
</dbReference>
<dbReference type="GO" id="GO:0003697">
    <property type="term" value="F:single-stranded DNA binding"/>
    <property type="evidence" value="ECO:0007669"/>
    <property type="project" value="InterPro"/>
</dbReference>
<dbReference type="EMBL" id="SACN01000001">
    <property type="protein sequence ID" value="RVT92908.1"/>
    <property type="molecule type" value="Genomic_DNA"/>
</dbReference>
<evidence type="ECO:0000259" key="2">
    <source>
        <dbReference type="Pfam" id="PF18818"/>
    </source>
</evidence>
<name>A0A437M5E3_9SPHN</name>
<dbReference type="InterPro" id="IPR017113">
    <property type="entry name" value="Antirestriction_ArdC"/>
</dbReference>
<dbReference type="InterPro" id="IPR041459">
    <property type="entry name" value="MPTase-PolyVal"/>
</dbReference>
<reference evidence="3 4" key="1">
    <citation type="submission" date="2019-01" db="EMBL/GenBank/DDBJ databases">
        <authorList>
            <person name="Chen W.-M."/>
        </authorList>
    </citation>
    <scope>NUCLEOTIDE SEQUENCE [LARGE SCALE GENOMIC DNA]</scope>
    <source>
        <strain evidence="3 4">CCP-7</strain>
    </source>
</reference>
<evidence type="ECO:0000313" key="3">
    <source>
        <dbReference type="EMBL" id="RVT92908.1"/>
    </source>
</evidence>
<sequence length="298" mass="32226">MKMDLYQRITADIIAAIEAGVGTCRMPWHLGAGIGAPANALTNRSYRGINTLLLWAEASRRGFTSGRWATYRQWAALGAQVRKGERATSVVLWKPIDARETEDQDGEGEKQRLLARAFHVFNADQVDGYASPDSGLSSSARIEAAETFFRAQPADIWEGGDVAFYDPRADLISMPSFGAFRSAEAYYAVLSHELVHWSGAKARLDRDLTGRFGSEAYAMEELVAELGAAFTVGHLQLGCEPRTDHAPYVASWLRILADDPRAILTAASKAQAAADYLIGLASEGSGACEGAVPQRLAA</sequence>
<gene>
    <name evidence="3" type="ORF">EOD43_03075</name>
</gene>
<dbReference type="Pfam" id="PF08401">
    <property type="entry name" value="ArdcN"/>
    <property type="match status" value="1"/>
</dbReference>
<evidence type="ECO:0000313" key="4">
    <source>
        <dbReference type="Proteomes" id="UP000282971"/>
    </source>
</evidence>
<dbReference type="PIRSF" id="PIRSF037112">
    <property type="entry name" value="Antirestriction_ArdC"/>
    <property type="match status" value="1"/>
</dbReference>
<comment type="caution">
    <text evidence="3">The sequence shown here is derived from an EMBL/GenBank/DDBJ whole genome shotgun (WGS) entry which is preliminary data.</text>
</comment>
<dbReference type="AlphaFoldDB" id="A0A437M5E3"/>
<accession>A0A437M5E3</accession>
<keyword evidence="4" id="KW-1185">Reference proteome</keyword>
<feature type="domain" description="Polyvalent protein metallopeptidase" evidence="2">
    <location>
        <begin position="143"/>
        <end position="269"/>
    </location>
</feature>